<feature type="compositionally biased region" description="Polar residues" evidence="1">
    <location>
        <begin position="33"/>
        <end position="46"/>
    </location>
</feature>
<feature type="compositionally biased region" description="Low complexity" evidence="1">
    <location>
        <begin position="15"/>
        <end position="32"/>
    </location>
</feature>
<gene>
    <name evidence="2" type="ORF">RIMI_LOCUS5515926</name>
</gene>
<reference evidence="2" key="1">
    <citation type="submission" date="2023-07" db="EMBL/GenBank/DDBJ databases">
        <authorList>
            <person name="Stuckert A."/>
        </authorList>
    </citation>
    <scope>NUCLEOTIDE SEQUENCE</scope>
</reference>
<evidence type="ECO:0000313" key="2">
    <source>
        <dbReference type="EMBL" id="CAJ0933422.1"/>
    </source>
</evidence>
<feature type="compositionally biased region" description="Polar residues" evidence="1">
    <location>
        <begin position="182"/>
        <end position="205"/>
    </location>
</feature>
<feature type="region of interest" description="Disordered" evidence="1">
    <location>
        <begin position="180"/>
        <end position="245"/>
    </location>
</feature>
<feature type="compositionally biased region" description="Polar residues" evidence="1">
    <location>
        <begin position="94"/>
        <end position="105"/>
    </location>
</feature>
<feature type="region of interest" description="Disordered" evidence="1">
    <location>
        <begin position="261"/>
        <end position="359"/>
    </location>
</feature>
<feature type="non-terminal residue" evidence="2">
    <location>
        <position position="429"/>
    </location>
</feature>
<proteinExistence type="predicted"/>
<dbReference type="Proteomes" id="UP001176940">
    <property type="component" value="Unassembled WGS sequence"/>
</dbReference>
<comment type="caution">
    <text evidence="2">The sequence shown here is derived from an EMBL/GenBank/DDBJ whole genome shotgun (WGS) entry which is preliminary data.</text>
</comment>
<feature type="compositionally biased region" description="Basic and acidic residues" evidence="1">
    <location>
        <begin position="225"/>
        <end position="236"/>
    </location>
</feature>
<dbReference type="EMBL" id="CAUEEQ010009451">
    <property type="protein sequence ID" value="CAJ0933422.1"/>
    <property type="molecule type" value="Genomic_DNA"/>
</dbReference>
<accession>A0ABN9L574</accession>
<organism evidence="2 3">
    <name type="scientific">Ranitomeya imitator</name>
    <name type="common">mimic poison frog</name>
    <dbReference type="NCBI Taxonomy" id="111125"/>
    <lineage>
        <taxon>Eukaryota</taxon>
        <taxon>Metazoa</taxon>
        <taxon>Chordata</taxon>
        <taxon>Craniata</taxon>
        <taxon>Vertebrata</taxon>
        <taxon>Euteleostomi</taxon>
        <taxon>Amphibia</taxon>
        <taxon>Batrachia</taxon>
        <taxon>Anura</taxon>
        <taxon>Neobatrachia</taxon>
        <taxon>Hyloidea</taxon>
        <taxon>Dendrobatidae</taxon>
        <taxon>Dendrobatinae</taxon>
        <taxon>Ranitomeya</taxon>
    </lineage>
</organism>
<feature type="compositionally biased region" description="Basic residues" evidence="1">
    <location>
        <begin position="378"/>
        <end position="391"/>
    </location>
</feature>
<feature type="compositionally biased region" description="Low complexity" evidence="1">
    <location>
        <begin position="144"/>
        <end position="154"/>
    </location>
</feature>
<feature type="compositionally biased region" description="Low complexity" evidence="1">
    <location>
        <begin position="59"/>
        <end position="93"/>
    </location>
</feature>
<evidence type="ECO:0000313" key="3">
    <source>
        <dbReference type="Proteomes" id="UP001176940"/>
    </source>
</evidence>
<protein>
    <submittedName>
        <fullName evidence="2">Uncharacterized protein</fullName>
    </submittedName>
</protein>
<name>A0ABN9L574_9NEOB</name>
<feature type="compositionally biased region" description="Polar residues" evidence="1">
    <location>
        <begin position="115"/>
        <end position="133"/>
    </location>
</feature>
<feature type="compositionally biased region" description="Basic and acidic residues" evidence="1">
    <location>
        <begin position="411"/>
        <end position="429"/>
    </location>
</feature>
<feature type="region of interest" description="Disordered" evidence="1">
    <location>
        <begin position="10"/>
        <end position="166"/>
    </location>
</feature>
<keyword evidence="3" id="KW-1185">Reference proteome</keyword>
<sequence>MNQCFLEICSPQPTSSGAACAPSPLSAASSSSRHLNGQSSGSSPIFTKSRASSRERDSSPSCSRSSGSEMDSSSSTSASEHSSNSSSSSSSSETNAKTDLSSASHRVNGVKSKMNGRQQRATAVKQASQGNNQRRSAPSRRRISSSSESDSKAASKTHQGTRKKMLRKCAALAADKIKNMSDVENSAFTSDSDCSAQKNSRTLPQRTAAERAKKRLLHDSEEEIDLKSDSEQERPAAKAANLQSPECRVILTNVCPSGTFGGRLIPQPWNRKISDSESESESPERKRMKKPISPPRTRNQRLVGDSDDSLVSSSDETTPPRNGKCISSDSETSLSDDSEDIRNNGNAAGRSRGHKRKRILSSCDEDWQEDDRVHKLTRRSKIRTRNRGKRTVRYDENPAHSDENLNGARSQESRLQRLSVRERARPFLR</sequence>
<evidence type="ECO:0000256" key="1">
    <source>
        <dbReference type="SAM" id="MobiDB-lite"/>
    </source>
</evidence>
<feature type="compositionally biased region" description="Basic and acidic residues" evidence="1">
    <location>
        <begin position="392"/>
        <end position="403"/>
    </location>
</feature>
<feature type="region of interest" description="Disordered" evidence="1">
    <location>
        <begin position="378"/>
        <end position="429"/>
    </location>
</feature>